<dbReference type="Proteomes" id="UP000000673">
    <property type="component" value="Unassembled WGS sequence"/>
</dbReference>
<feature type="compositionally biased region" description="Low complexity" evidence="1">
    <location>
        <begin position="840"/>
        <end position="854"/>
    </location>
</feature>
<keyword evidence="4" id="KW-1185">Reference proteome</keyword>
<gene>
    <name evidence="2" type="ORF">AND_005094</name>
</gene>
<feature type="compositionally biased region" description="Gly residues" evidence="1">
    <location>
        <begin position="952"/>
        <end position="961"/>
    </location>
</feature>
<name>W5JFP7_ANODA</name>
<feature type="compositionally biased region" description="Acidic residues" evidence="1">
    <location>
        <begin position="969"/>
        <end position="982"/>
    </location>
</feature>
<dbReference type="OMA" id="IWCHICN"/>
<evidence type="ECO:0000313" key="2">
    <source>
        <dbReference type="EMBL" id="ETN63197.1"/>
    </source>
</evidence>
<feature type="compositionally biased region" description="Low complexity" evidence="1">
    <location>
        <begin position="1210"/>
        <end position="1227"/>
    </location>
</feature>
<feature type="region of interest" description="Disordered" evidence="1">
    <location>
        <begin position="947"/>
        <end position="1109"/>
    </location>
</feature>
<feature type="compositionally biased region" description="Low complexity" evidence="1">
    <location>
        <begin position="1238"/>
        <end position="1265"/>
    </location>
</feature>
<evidence type="ECO:0000313" key="3">
    <source>
        <dbReference type="EnsemblMetazoa" id="ADAC005094-PA"/>
    </source>
</evidence>
<dbReference type="HOGENOM" id="CLU_260796_0_0_1"/>
<sequence length="1292" mass="141148">MANEGAEAMIQGDNVARTKIEIEVESHVLGSKVKLSDGTEGNVFTRTPRNKDLQFVYSCHICGVPTLCGERMLQIHIAGRRHQARLSVPKIDAEQYRASLVMKPKQNPASSAGDGMAASGTSDPQGLESKSVAQLQSVLDGYRAGPLVGLEYIVELKHQGPGEGVSYNCLLCDTRGNNESGITTHLIMPDHRLKFLEKHYATVMKVIAPYRSAPGADAKDSVFCRVVQTICEAIEDHHGRMAPSVYDADDFGRNRAKYIQSVKFGKHCDEQTGPKFVELIDKKVLQDLKATTADGASGGGGGGGGTAGQRKYRNRNERRGSLDSISSLSSANSVMSISSSGDNDDESRLRKKSPLNRAATQRSQAKPPASIPTPKELAQQAAHIAHERYKWEKFRCTVDLMKAPLLQQLKEYEKNPEKHPLYSEEWKKFWNRRYKELQAEKKDPSKHNFKPEWIEYWTKRMKELHDEEVERKKLEIRTKMNLPAEEEERTDELREQYTLRVPPSRPKERKVTLGGSLDSDSDADDYKGGQPLPSSRGRKRASSPMKLERSAHPWSESGKRAAISHSHRSRSPYSEDIAAHRLSRMAPTAVKRPLPAQTPPERVDYDEWAKNYYGPNKKVFVRTDFDDTSTPPTFIAVCRLLTAFEEYLGSLGPKVIDLLAKGLALEKVKANSADDLLLNDDNSMFLETVKEKLKGHLMAGTIDPPKIASIKRVVQNIASLLHEVSKREPAPKPAEEEVSRDSLAVSEISGVATPAAPTGSASGPDKVTIAAQLAKALVAQGKSDFSTEELEQLINVYQAMVEMSRERKTIITTKVYLAACSSSAGAPSARPGAAASKEVAASTGGSGAGSTSSSMMFDRNRSDPPMTTYANRRLQEMERKMTPEPNSKFRSAAMLENLSDSDLQTLLQTFKDLATDEQMHLIAYLRKLERTEPERVEKLRRYVDFETFNGPRGRGGGGGGAAARRGPEFDPDLSDDDDDDDPDSFHDREDDAVGYDPFRANNDRGKSPAANRRNAARQDRSPQGSIQHGHSSGKQVQQRNSDSATGVDQNKKKILVDSDDEDDYSYDDILRAASKNVTSQPPAKDVDGTESNSNHSQRPNAGGAGGAGAGVGAISNSSNTIPIPSLADTSNLVANLMESLQKSFSDAKNNAGSQDYSNPIMTIGSLGGGKGLDGGHTDGVVGGGGALGTIPAINSFGSNINGAGAGPGGPFFQRQQQQLHPQGQVRPMMQQQPMSGAFGQQPQMQQPFGGPQQQQQQQQFMYQGQPFGGNMNGQQQQQQAAQYGYGNYGGYY</sequence>
<feature type="region of interest" description="Disordered" evidence="1">
    <location>
        <begin position="840"/>
        <end position="866"/>
    </location>
</feature>
<feature type="region of interest" description="Disordered" evidence="1">
    <location>
        <begin position="1204"/>
        <end position="1275"/>
    </location>
</feature>
<feature type="region of interest" description="Disordered" evidence="1">
    <location>
        <begin position="483"/>
        <end position="573"/>
    </location>
</feature>
<feature type="compositionally biased region" description="Gly residues" evidence="1">
    <location>
        <begin position="296"/>
        <end position="307"/>
    </location>
</feature>
<feature type="compositionally biased region" description="Low complexity" evidence="1">
    <location>
        <begin position="322"/>
        <end position="340"/>
    </location>
</feature>
<organism evidence="2">
    <name type="scientific">Anopheles darlingi</name>
    <name type="common">Mosquito</name>
    <dbReference type="NCBI Taxonomy" id="43151"/>
    <lineage>
        <taxon>Eukaryota</taxon>
        <taxon>Metazoa</taxon>
        <taxon>Ecdysozoa</taxon>
        <taxon>Arthropoda</taxon>
        <taxon>Hexapoda</taxon>
        <taxon>Insecta</taxon>
        <taxon>Pterygota</taxon>
        <taxon>Neoptera</taxon>
        <taxon>Endopterygota</taxon>
        <taxon>Diptera</taxon>
        <taxon>Nematocera</taxon>
        <taxon>Culicoidea</taxon>
        <taxon>Culicidae</taxon>
        <taxon>Anophelinae</taxon>
        <taxon>Anopheles</taxon>
    </lineage>
</organism>
<feature type="compositionally biased region" description="Acidic residues" evidence="1">
    <location>
        <begin position="1057"/>
        <end position="1066"/>
    </location>
</feature>
<feature type="compositionally biased region" description="Low complexity" evidence="1">
    <location>
        <begin position="109"/>
        <end position="122"/>
    </location>
</feature>
<dbReference type="VEuPathDB" id="VectorBase:ADAC005094"/>
<proteinExistence type="predicted"/>
<dbReference type="eggNOG" id="ENOG502QW6J">
    <property type="taxonomic scope" value="Eukaryota"/>
</dbReference>
<dbReference type="VEuPathDB" id="VectorBase:ADAR2_002878"/>
<reference evidence="2" key="2">
    <citation type="submission" date="2010-05" db="EMBL/GenBank/DDBJ databases">
        <authorList>
            <person name="Almeida L.G."/>
            <person name="Nicolas M.F."/>
            <person name="Souza R.C."/>
            <person name="Vasconcelos A.T.R."/>
        </authorList>
    </citation>
    <scope>NUCLEOTIDE SEQUENCE</scope>
</reference>
<reference evidence="2" key="3">
    <citation type="journal article" date="2013" name="Nucleic Acids Res.">
        <title>The genome of Anopheles darlingi, the main neotropical malaria vector.</title>
        <authorList>
            <person name="Marinotti O."/>
            <person name="Cerqueira G.C."/>
            <person name="de Almeida L.G."/>
            <person name="Ferro M.I."/>
            <person name="Loreto E.L."/>
            <person name="Zaha A."/>
            <person name="Teixeira S.M."/>
            <person name="Wespiser A.R."/>
            <person name="Almeida E Silva A."/>
            <person name="Schlindwein A.D."/>
            <person name="Pacheco A.C."/>
            <person name="Silva A.L."/>
            <person name="Graveley B.R."/>
            <person name="Walenz B.P."/>
            <person name="Lima Bde A."/>
            <person name="Ribeiro C.A."/>
            <person name="Nunes-Silva C.G."/>
            <person name="de Carvalho C.R."/>
            <person name="Soares C.M."/>
            <person name="de Menezes C.B."/>
            <person name="Matiolli C."/>
            <person name="Caffrey D."/>
            <person name="Araujo D.A."/>
            <person name="de Oliveira D.M."/>
            <person name="Golenbock D."/>
            <person name="Grisard E.C."/>
            <person name="Fantinatti-Garboggini F."/>
            <person name="de Carvalho F.M."/>
            <person name="Barcellos F.G."/>
            <person name="Prosdocimi F."/>
            <person name="May G."/>
            <person name="Azevedo Junior G.M."/>
            <person name="Guimaraes G.M."/>
            <person name="Goldman G.H."/>
            <person name="Padilha I.Q."/>
            <person name="Batista Jda S."/>
            <person name="Ferro J.A."/>
            <person name="Ribeiro J.M."/>
            <person name="Fietto J.L."/>
            <person name="Dabbas K.M."/>
            <person name="Cerdeira L."/>
            <person name="Agnez-Lima L.F."/>
            <person name="Brocchi M."/>
            <person name="de Carvalho M.O."/>
            <person name="Teixeira Mde M."/>
            <person name="Diniz Maia Mde M."/>
            <person name="Goldman M.H."/>
            <person name="Cruz Schneider M.P."/>
            <person name="Felipe M.S."/>
            <person name="Hungria M."/>
            <person name="Nicolas M.F."/>
            <person name="Pereira M."/>
            <person name="Montes M.A."/>
            <person name="Cantao M.E."/>
            <person name="Vincentz M."/>
            <person name="Rafael M.S."/>
            <person name="Silverman N."/>
            <person name="Stoco P.H."/>
            <person name="Souza R.C."/>
            <person name="Vicentini R."/>
            <person name="Gazzinelli R.T."/>
            <person name="Neves Rde O."/>
            <person name="Silva R."/>
            <person name="Astolfi-Filho S."/>
            <person name="Maciel T.E."/>
            <person name="Urmenyi T.P."/>
            <person name="Tadei W.P."/>
            <person name="Camargo E.P."/>
            <person name="de Vasconcelos A.T."/>
        </authorList>
    </citation>
    <scope>NUCLEOTIDE SEQUENCE</scope>
</reference>
<accession>W5JFP7</accession>
<dbReference type="STRING" id="43151.W5JFP7"/>
<reference evidence="2 4" key="1">
    <citation type="journal article" date="2010" name="BMC Genomics">
        <title>Combination of measures distinguishes pre-miRNAs from other stem-loops in the genome of the newly sequenced Anopheles darlingi.</title>
        <authorList>
            <person name="Mendes N.D."/>
            <person name="Freitas A.T."/>
            <person name="Vasconcelos A.T."/>
            <person name="Sagot M.F."/>
        </authorList>
    </citation>
    <scope>NUCLEOTIDE SEQUENCE</scope>
</reference>
<evidence type="ECO:0000313" key="4">
    <source>
        <dbReference type="Proteomes" id="UP000000673"/>
    </source>
</evidence>
<dbReference type="FunCoup" id="W5JFP7">
    <property type="interactions" value="148"/>
</dbReference>
<feature type="compositionally biased region" description="Polar residues" evidence="1">
    <location>
        <begin position="1089"/>
        <end position="1099"/>
    </location>
</feature>
<protein>
    <submittedName>
        <fullName evidence="2 3">Uncharacterized protein</fullName>
    </submittedName>
</protein>
<dbReference type="EMBL" id="ADMH02001282">
    <property type="protein sequence ID" value="ETN63197.1"/>
    <property type="molecule type" value="Genomic_DNA"/>
</dbReference>
<reference evidence="3" key="4">
    <citation type="submission" date="2015-06" db="UniProtKB">
        <authorList>
            <consortium name="EnsemblMetazoa"/>
        </authorList>
    </citation>
    <scope>IDENTIFICATION</scope>
</reference>
<dbReference type="EnsemblMetazoa" id="ADAC005094-RA">
    <property type="protein sequence ID" value="ADAC005094-PA"/>
    <property type="gene ID" value="ADAC005094"/>
</dbReference>
<feature type="compositionally biased region" description="Polar residues" evidence="1">
    <location>
        <begin position="1021"/>
        <end position="1048"/>
    </location>
</feature>
<feature type="region of interest" description="Disordered" evidence="1">
    <location>
        <begin position="292"/>
        <end position="375"/>
    </location>
</feature>
<feature type="region of interest" description="Disordered" evidence="1">
    <location>
        <begin position="104"/>
        <end position="129"/>
    </location>
</feature>
<evidence type="ECO:0000256" key="1">
    <source>
        <dbReference type="SAM" id="MobiDB-lite"/>
    </source>
</evidence>